<accession>A0A3M7P2T8</accession>
<dbReference type="Proteomes" id="UP000276133">
    <property type="component" value="Unassembled WGS sequence"/>
</dbReference>
<sequence length="97" mass="11109">MSKSGSELLIIIIGQLIMHVLLFLYKREKSAVRRMSGSIRPLIAPTQTMSLFVLQRFALVRQKRANSLRLISVLHIDSSRCQTKRGSVFLTIRRTLL</sequence>
<feature type="non-terminal residue" evidence="2">
    <location>
        <position position="97"/>
    </location>
</feature>
<proteinExistence type="predicted"/>
<protein>
    <submittedName>
        <fullName evidence="2">Uncharacterized protein</fullName>
    </submittedName>
</protein>
<name>A0A3M7P2T8_BRAPC</name>
<keyword evidence="1" id="KW-0472">Membrane</keyword>
<gene>
    <name evidence="2" type="ORF">BpHYR1_023377</name>
</gene>
<dbReference type="AlphaFoldDB" id="A0A3M7P2T8"/>
<keyword evidence="1" id="KW-0812">Transmembrane</keyword>
<keyword evidence="3" id="KW-1185">Reference proteome</keyword>
<dbReference type="EMBL" id="REGN01013953">
    <property type="protein sequence ID" value="RMZ93259.1"/>
    <property type="molecule type" value="Genomic_DNA"/>
</dbReference>
<evidence type="ECO:0000313" key="3">
    <source>
        <dbReference type="Proteomes" id="UP000276133"/>
    </source>
</evidence>
<organism evidence="2 3">
    <name type="scientific">Brachionus plicatilis</name>
    <name type="common">Marine rotifer</name>
    <name type="synonym">Brachionus muelleri</name>
    <dbReference type="NCBI Taxonomy" id="10195"/>
    <lineage>
        <taxon>Eukaryota</taxon>
        <taxon>Metazoa</taxon>
        <taxon>Spiralia</taxon>
        <taxon>Gnathifera</taxon>
        <taxon>Rotifera</taxon>
        <taxon>Eurotatoria</taxon>
        <taxon>Monogononta</taxon>
        <taxon>Pseudotrocha</taxon>
        <taxon>Ploima</taxon>
        <taxon>Brachionidae</taxon>
        <taxon>Brachionus</taxon>
    </lineage>
</organism>
<comment type="caution">
    <text evidence="2">The sequence shown here is derived from an EMBL/GenBank/DDBJ whole genome shotgun (WGS) entry which is preliminary data.</text>
</comment>
<evidence type="ECO:0000313" key="2">
    <source>
        <dbReference type="EMBL" id="RMZ93259.1"/>
    </source>
</evidence>
<keyword evidence="1" id="KW-1133">Transmembrane helix</keyword>
<evidence type="ECO:0000256" key="1">
    <source>
        <dbReference type="SAM" id="Phobius"/>
    </source>
</evidence>
<feature type="transmembrane region" description="Helical" evidence="1">
    <location>
        <begin position="6"/>
        <end position="25"/>
    </location>
</feature>
<reference evidence="2 3" key="1">
    <citation type="journal article" date="2018" name="Sci. Rep.">
        <title>Genomic signatures of local adaptation to the degree of environmental predictability in rotifers.</title>
        <authorList>
            <person name="Franch-Gras L."/>
            <person name="Hahn C."/>
            <person name="Garcia-Roger E.M."/>
            <person name="Carmona M.J."/>
            <person name="Serra M."/>
            <person name="Gomez A."/>
        </authorList>
    </citation>
    <scope>NUCLEOTIDE SEQUENCE [LARGE SCALE GENOMIC DNA]</scope>
    <source>
        <strain evidence="2">HYR1</strain>
    </source>
</reference>